<dbReference type="VEuPathDB" id="VectorBase:AQUA004309"/>
<evidence type="ECO:0000313" key="9">
    <source>
        <dbReference type="EnsemblMetazoa" id="AQUA004309-PA"/>
    </source>
</evidence>
<keyword evidence="2" id="KW-0805">Transcription regulation</keyword>
<feature type="DNA-binding region" description="HMG box" evidence="6">
    <location>
        <begin position="46"/>
        <end position="85"/>
    </location>
</feature>
<comment type="subcellular location">
    <subcellularLocation>
        <location evidence="1">Nucleus</location>
    </subcellularLocation>
</comment>
<accession>A0A182X3D3</accession>
<dbReference type="STRING" id="34691.A0A182X3D3"/>
<feature type="region of interest" description="Disordered" evidence="7">
    <location>
        <begin position="65"/>
        <end position="85"/>
    </location>
</feature>
<evidence type="ECO:0000256" key="2">
    <source>
        <dbReference type="ARBA" id="ARBA00023015"/>
    </source>
</evidence>
<dbReference type="GO" id="GO:0000978">
    <property type="term" value="F:RNA polymerase II cis-regulatory region sequence-specific DNA binding"/>
    <property type="evidence" value="ECO:0007669"/>
    <property type="project" value="TreeGrafter"/>
</dbReference>
<sequence>MMRGQEGQFHFIMKDKWIEPQNILYIIYLSVSRVDKSPSTKKKQHIKRPMNAFMVWAQAARREMAQQQPRLQNSEISKDLGKIWK</sequence>
<dbReference type="PANTHER" id="PTHR45803:SF5">
    <property type="entry name" value="SOX100B"/>
    <property type="match status" value="1"/>
</dbReference>
<feature type="compositionally biased region" description="Basic and acidic residues" evidence="7">
    <location>
        <begin position="76"/>
        <end position="85"/>
    </location>
</feature>
<dbReference type="InterPro" id="IPR050917">
    <property type="entry name" value="SOX_TF"/>
</dbReference>
<proteinExistence type="predicted"/>
<evidence type="ECO:0000256" key="4">
    <source>
        <dbReference type="ARBA" id="ARBA00023163"/>
    </source>
</evidence>
<evidence type="ECO:0000313" key="10">
    <source>
        <dbReference type="Proteomes" id="UP000076407"/>
    </source>
</evidence>
<dbReference type="Pfam" id="PF00505">
    <property type="entry name" value="HMG_box"/>
    <property type="match status" value="1"/>
</dbReference>
<keyword evidence="3 6" id="KW-0238">DNA-binding</keyword>
<dbReference type="SUPFAM" id="SSF47095">
    <property type="entry name" value="HMG-box"/>
    <property type="match status" value="1"/>
</dbReference>
<evidence type="ECO:0000256" key="3">
    <source>
        <dbReference type="ARBA" id="ARBA00023125"/>
    </source>
</evidence>
<dbReference type="Proteomes" id="UP000076407">
    <property type="component" value="Unassembled WGS sequence"/>
</dbReference>
<dbReference type="EnsemblMetazoa" id="AQUA004309-RA">
    <property type="protein sequence ID" value="AQUA004309-PA"/>
    <property type="gene ID" value="AQUA004309"/>
</dbReference>
<keyword evidence="10" id="KW-1185">Reference proteome</keyword>
<dbReference type="AlphaFoldDB" id="A0A182X3D3"/>
<evidence type="ECO:0000259" key="8">
    <source>
        <dbReference type="PROSITE" id="PS50118"/>
    </source>
</evidence>
<evidence type="ECO:0000256" key="6">
    <source>
        <dbReference type="PROSITE-ProRule" id="PRU00267"/>
    </source>
</evidence>
<dbReference type="GO" id="GO:0005634">
    <property type="term" value="C:nucleus"/>
    <property type="evidence" value="ECO:0007669"/>
    <property type="project" value="UniProtKB-SubCell"/>
</dbReference>
<evidence type="ECO:0000256" key="1">
    <source>
        <dbReference type="ARBA" id="ARBA00004123"/>
    </source>
</evidence>
<organism evidence="9 10">
    <name type="scientific">Anopheles quadriannulatus</name>
    <name type="common">Mosquito</name>
    <dbReference type="NCBI Taxonomy" id="34691"/>
    <lineage>
        <taxon>Eukaryota</taxon>
        <taxon>Metazoa</taxon>
        <taxon>Ecdysozoa</taxon>
        <taxon>Arthropoda</taxon>
        <taxon>Hexapoda</taxon>
        <taxon>Insecta</taxon>
        <taxon>Pterygota</taxon>
        <taxon>Neoptera</taxon>
        <taxon>Endopterygota</taxon>
        <taxon>Diptera</taxon>
        <taxon>Nematocera</taxon>
        <taxon>Culicoidea</taxon>
        <taxon>Culicidae</taxon>
        <taxon>Anophelinae</taxon>
        <taxon>Anopheles</taxon>
    </lineage>
</organism>
<keyword evidence="4" id="KW-0804">Transcription</keyword>
<dbReference type="PROSITE" id="PS50118">
    <property type="entry name" value="HMG_BOX_2"/>
    <property type="match status" value="1"/>
</dbReference>
<reference evidence="9" key="1">
    <citation type="submission" date="2020-05" db="UniProtKB">
        <authorList>
            <consortium name="EnsemblMetazoa"/>
        </authorList>
    </citation>
    <scope>IDENTIFICATION</scope>
    <source>
        <strain evidence="9">SANGQUA</strain>
    </source>
</reference>
<keyword evidence="5 6" id="KW-0539">Nucleus</keyword>
<dbReference type="PANTHER" id="PTHR45803">
    <property type="entry name" value="SOX100B"/>
    <property type="match status" value="1"/>
</dbReference>
<protein>
    <recommendedName>
        <fullName evidence="8">HMG box domain-containing protein</fullName>
    </recommendedName>
</protein>
<dbReference type="Gene3D" id="1.10.30.10">
    <property type="entry name" value="High mobility group box domain"/>
    <property type="match status" value="1"/>
</dbReference>
<evidence type="ECO:0000256" key="5">
    <source>
        <dbReference type="ARBA" id="ARBA00023242"/>
    </source>
</evidence>
<dbReference type="GO" id="GO:0000981">
    <property type="term" value="F:DNA-binding transcription factor activity, RNA polymerase II-specific"/>
    <property type="evidence" value="ECO:0007669"/>
    <property type="project" value="TreeGrafter"/>
</dbReference>
<feature type="domain" description="HMG box" evidence="8">
    <location>
        <begin position="46"/>
        <end position="85"/>
    </location>
</feature>
<name>A0A182X3D3_ANOQN</name>
<dbReference type="InterPro" id="IPR036910">
    <property type="entry name" value="HMG_box_dom_sf"/>
</dbReference>
<evidence type="ECO:0000256" key="7">
    <source>
        <dbReference type="SAM" id="MobiDB-lite"/>
    </source>
</evidence>
<dbReference type="InterPro" id="IPR009071">
    <property type="entry name" value="HMG_box_dom"/>
</dbReference>